<evidence type="ECO:0000313" key="2">
    <source>
        <dbReference type="Proteomes" id="UP001143543"/>
    </source>
</evidence>
<reference evidence="1" key="1">
    <citation type="submission" date="2022-07" db="EMBL/GenBank/DDBJ databases">
        <title>Taxonomy of Novel Oxalotrophic and Methylotrophic Bacteria.</title>
        <authorList>
            <person name="Sahin N."/>
            <person name="Tani A."/>
        </authorList>
    </citation>
    <scope>NUCLEOTIDE SEQUENCE</scope>
    <source>
        <strain evidence="1">Y10</strain>
    </source>
</reference>
<accession>A0ABQ5MG04</accession>
<protein>
    <submittedName>
        <fullName evidence="1">Uncharacterized protein</fullName>
    </submittedName>
</protein>
<organism evidence="1 2">
    <name type="scientific">Neptunitalea lumnitzerae</name>
    <dbReference type="NCBI Taxonomy" id="2965509"/>
    <lineage>
        <taxon>Bacteria</taxon>
        <taxon>Pseudomonadati</taxon>
        <taxon>Bacteroidota</taxon>
        <taxon>Flavobacteriia</taxon>
        <taxon>Flavobacteriales</taxon>
        <taxon>Flavobacteriaceae</taxon>
        <taxon>Neptunitalea</taxon>
    </lineage>
</organism>
<sequence length="120" mass="13640">MKPANTHTNPLPRVLAVVLLLFMLAPCVVKQSVLQPLGITYVKTVNKTKTAHQCQTQQLLEQTNTQVVHLQKQQRSTFHAQKTITSPTEVYINKLWYGKLLSGNSPPRYILYQQLKLAMV</sequence>
<dbReference type="Proteomes" id="UP001143543">
    <property type="component" value="Unassembled WGS sequence"/>
</dbReference>
<name>A0ABQ5MG04_9FLAO</name>
<comment type="caution">
    <text evidence="1">The sequence shown here is derived from an EMBL/GenBank/DDBJ whole genome shotgun (WGS) entry which is preliminary data.</text>
</comment>
<keyword evidence="2" id="KW-1185">Reference proteome</keyword>
<dbReference type="RefSeq" id="WP_281763497.1">
    <property type="nucleotide sequence ID" value="NZ_BRVO01000001.1"/>
</dbReference>
<evidence type="ECO:0000313" key="1">
    <source>
        <dbReference type="EMBL" id="GLB47832.1"/>
    </source>
</evidence>
<dbReference type="EMBL" id="BRVO01000001">
    <property type="protein sequence ID" value="GLB47832.1"/>
    <property type="molecule type" value="Genomic_DNA"/>
</dbReference>
<gene>
    <name evidence="1" type="ORF">Y10_02000</name>
</gene>
<proteinExistence type="predicted"/>